<protein>
    <submittedName>
        <fullName evidence="2">Uncharacterized protein</fullName>
    </submittedName>
</protein>
<dbReference type="OrthoDB" id="196847at2759"/>
<keyword evidence="1" id="KW-1133">Transmembrane helix</keyword>
<dbReference type="PANTHER" id="PTHR43778">
    <property type="entry name" value="PYRUVATE CARBOXYLASE"/>
    <property type="match status" value="1"/>
</dbReference>
<reference evidence="2" key="1">
    <citation type="submission" date="2018-11" db="EMBL/GenBank/DDBJ databases">
        <authorList>
            <consortium name="Pathogen Informatics"/>
        </authorList>
    </citation>
    <scope>NUCLEOTIDE SEQUENCE</scope>
</reference>
<comment type="caution">
    <text evidence="2">The sequence shown here is derived from an EMBL/GenBank/DDBJ whole genome shotgun (WGS) entry which is preliminary data.</text>
</comment>
<accession>A0A448WXP8</accession>
<evidence type="ECO:0000313" key="3">
    <source>
        <dbReference type="Proteomes" id="UP000784294"/>
    </source>
</evidence>
<dbReference type="GO" id="GO:0005737">
    <property type="term" value="C:cytoplasm"/>
    <property type="evidence" value="ECO:0007669"/>
    <property type="project" value="TreeGrafter"/>
</dbReference>
<keyword evidence="1" id="KW-0812">Transmembrane</keyword>
<dbReference type="Gene3D" id="3.20.20.70">
    <property type="entry name" value="Aldolase class I"/>
    <property type="match status" value="1"/>
</dbReference>
<organism evidence="2 3">
    <name type="scientific">Protopolystoma xenopodis</name>
    <dbReference type="NCBI Taxonomy" id="117903"/>
    <lineage>
        <taxon>Eukaryota</taxon>
        <taxon>Metazoa</taxon>
        <taxon>Spiralia</taxon>
        <taxon>Lophotrochozoa</taxon>
        <taxon>Platyhelminthes</taxon>
        <taxon>Monogenea</taxon>
        <taxon>Polyopisthocotylea</taxon>
        <taxon>Polystomatidea</taxon>
        <taxon>Polystomatidae</taxon>
        <taxon>Protopolystoma</taxon>
    </lineage>
</organism>
<evidence type="ECO:0000256" key="1">
    <source>
        <dbReference type="SAM" id="Phobius"/>
    </source>
</evidence>
<dbReference type="PANTHER" id="PTHR43778:SF2">
    <property type="entry name" value="PYRUVATE CARBOXYLASE, MITOCHONDRIAL"/>
    <property type="match status" value="1"/>
</dbReference>
<keyword evidence="3" id="KW-1185">Reference proteome</keyword>
<keyword evidence="1" id="KW-0472">Membrane</keyword>
<dbReference type="Proteomes" id="UP000784294">
    <property type="component" value="Unassembled WGS sequence"/>
</dbReference>
<dbReference type="SUPFAM" id="SSF51569">
    <property type="entry name" value="Aldolase"/>
    <property type="match status" value="1"/>
</dbReference>
<dbReference type="EMBL" id="CAAALY010058530">
    <property type="protein sequence ID" value="VEL22815.1"/>
    <property type="molecule type" value="Genomic_DNA"/>
</dbReference>
<evidence type="ECO:0000313" key="2">
    <source>
        <dbReference type="EMBL" id="VEL22815.1"/>
    </source>
</evidence>
<proteinExistence type="predicted"/>
<dbReference type="AlphaFoldDB" id="A0A448WXP8"/>
<gene>
    <name evidence="2" type="ORF">PXEA_LOCUS16255</name>
</gene>
<feature type="transmembrane region" description="Helical" evidence="1">
    <location>
        <begin position="78"/>
        <end position="97"/>
    </location>
</feature>
<dbReference type="GO" id="GO:0006094">
    <property type="term" value="P:gluconeogenesis"/>
    <property type="evidence" value="ECO:0007669"/>
    <property type="project" value="TreeGrafter"/>
</dbReference>
<dbReference type="GO" id="GO:0004736">
    <property type="term" value="F:pyruvate carboxylase activity"/>
    <property type="evidence" value="ECO:0007669"/>
    <property type="project" value="TreeGrafter"/>
</dbReference>
<dbReference type="InterPro" id="IPR013785">
    <property type="entry name" value="Aldolase_TIM"/>
</dbReference>
<sequence length="117" mass="12797">MDVFRVFDCLNYIPNLLVGLEAAGTAGGVVEAAVCYSGDISDPSRTKYTLPYYLDVVDQLVKAGTHILGIKDMAGEHLYASVFYVISFAWLAVLLIYRSSTYFPGLSVSLCRIVAFV</sequence>
<name>A0A448WXP8_9PLAT</name>
<dbReference type="InterPro" id="IPR055268">
    <property type="entry name" value="PCB-like"/>
</dbReference>